<dbReference type="Pfam" id="PF19890">
    <property type="entry name" value="DUF6363"/>
    <property type="match status" value="1"/>
</dbReference>
<evidence type="ECO:0000256" key="1">
    <source>
        <dbReference type="ARBA" id="ARBA00022801"/>
    </source>
</evidence>
<reference evidence="6 7" key="1">
    <citation type="submission" date="2019-05" db="EMBL/GenBank/DDBJ databases">
        <title>OXA-830, a novel chromosomally encoded expanded-spectrum class D beta-lactamase in Aeromonas simiae.</title>
        <authorList>
            <person name="Zhou W."/>
            <person name="Chen Q."/>
        </authorList>
    </citation>
    <scope>NUCLEOTIDE SEQUENCE [LARGE SCALE GENOMIC DNA]</scope>
    <source>
        <strain evidence="6 7">A6</strain>
    </source>
</reference>
<evidence type="ECO:0000256" key="3">
    <source>
        <dbReference type="ARBA" id="ARBA00023098"/>
    </source>
</evidence>
<dbReference type="Proteomes" id="UP000594034">
    <property type="component" value="Chromosome"/>
</dbReference>
<feature type="short sequence motif" description="DGA/G" evidence="4">
    <location>
        <begin position="161"/>
        <end position="163"/>
    </location>
</feature>
<keyword evidence="7" id="KW-1185">Reference proteome</keyword>
<dbReference type="Pfam" id="PF01734">
    <property type="entry name" value="Patatin"/>
    <property type="match status" value="1"/>
</dbReference>
<feature type="short sequence motif" description="GXSXG" evidence="4">
    <location>
        <begin position="40"/>
        <end position="44"/>
    </location>
</feature>
<name>A0A5J6WZW0_9GAMM</name>
<dbReference type="InterPro" id="IPR045943">
    <property type="entry name" value="DUF6363"/>
</dbReference>
<evidence type="ECO:0000256" key="4">
    <source>
        <dbReference type="PROSITE-ProRule" id="PRU01161"/>
    </source>
</evidence>
<evidence type="ECO:0000313" key="6">
    <source>
        <dbReference type="EMBL" id="QFI55627.1"/>
    </source>
</evidence>
<proteinExistence type="predicted"/>
<dbReference type="InterPro" id="IPR050301">
    <property type="entry name" value="NTE"/>
</dbReference>
<dbReference type="PANTHER" id="PTHR14226">
    <property type="entry name" value="NEUROPATHY TARGET ESTERASE/SWISS CHEESE D.MELANOGASTER"/>
    <property type="match status" value="1"/>
</dbReference>
<dbReference type="AlphaFoldDB" id="A0A5J6WZW0"/>
<feature type="active site" description="Nucleophile" evidence="4">
    <location>
        <position position="42"/>
    </location>
</feature>
<dbReference type="KEGG" id="asim:FE240_13560"/>
<comment type="caution">
    <text evidence="4">Lacks conserved residue(s) required for the propagation of feature annotation.</text>
</comment>
<dbReference type="InterPro" id="IPR002641">
    <property type="entry name" value="PNPLA_dom"/>
</dbReference>
<dbReference type="InterPro" id="IPR037483">
    <property type="entry name" value="YjjU-like"/>
</dbReference>
<dbReference type="Gene3D" id="3.40.1090.10">
    <property type="entry name" value="Cytosolic phospholipase A2 catalytic domain"/>
    <property type="match status" value="2"/>
</dbReference>
<protein>
    <submittedName>
        <fullName evidence="6">Patatin family protein</fullName>
    </submittedName>
</protein>
<evidence type="ECO:0000259" key="5">
    <source>
        <dbReference type="PROSITE" id="PS51635"/>
    </source>
</evidence>
<dbReference type="GO" id="GO:0016787">
    <property type="term" value="F:hydrolase activity"/>
    <property type="evidence" value="ECO:0007669"/>
    <property type="project" value="UniProtKB-UniRule"/>
</dbReference>
<evidence type="ECO:0000313" key="7">
    <source>
        <dbReference type="Proteomes" id="UP000594034"/>
    </source>
</evidence>
<dbReference type="CDD" id="cd07208">
    <property type="entry name" value="Pat_hypo_Ecoli_yjju_like"/>
    <property type="match status" value="1"/>
</dbReference>
<dbReference type="InterPro" id="IPR016035">
    <property type="entry name" value="Acyl_Trfase/lysoPLipase"/>
</dbReference>
<sequence>MQDGLSALVVEGGAMRGIFAAGVLDAFLDAGHTGFDRCIGVSAGAVNLAAFLAGQRGRNYKVITDYSCRPDFINFGKFIRGGHWLDLDWLWEVTIREIRLDLARFAANPVPLTVVTTRVSNGQPAYIQADATRLENQIKASCSVPLAYRGFVSLEGEAMTDGGVADSIPVLHAYEQGARDITVVLSRPLGYRKQAPRLPALVRRLLRATPALAEAMLRRHEAYNRAIDFITAPPADCRLHLIVPPPGFRVGRMTTDKACLEEGYRMGMAMAHAHLERRRQD</sequence>
<accession>A0A5J6WZW0</accession>
<keyword evidence="1 4" id="KW-0378">Hydrolase</keyword>
<dbReference type="PROSITE" id="PS51635">
    <property type="entry name" value="PNPLA"/>
    <property type="match status" value="1"/>
</dbReference>
<organism evidence="6 7">
    <name type="scientific">Aeromonas simiae</name>
    <dbReference type="NCBI Taxonomy" id="218936"/>
    <lineage>
        <taxon>Bacteria</taxon>
        <taxon>Pseudomonadati</taxon>
        <taxon>Pseudomonadota</taxon>
        <taxon>Gammaproteobacteria</taxon>
        <taxon>Aeromonadales</taxon>
        <taxon>Aeromonadaceae</taxon>
        <taxon>Aeromonas</taxon>
    </lineage>
</organism>
<dbReference type="RefSeq" id="WP_193001652.1">
    <property type="nucleotide sequence ID" value="NZ_CP040449.1"/>
</dbReference>
<feature type="active site" description="Proton acceptor" evidence="4">
    <location>
        <position position="161"/>
    </location>
</feature>
<feature type="domain" description="PNPLA" evidence="5">
    <location>
        <begin position="8"/>
        <end position="174"/>
    </location>
</feature>
<dbReference type="SUPFAM" id="SSF52151">
    <property type="entry name" value="FabD/lysophospholipase-like"/>
    <property type="match status" value="1"/>
</dbReference>
<gene>
    <name evidence="6" type="ORF">FE240_13560</name>
</gene>
<dbReference type="PANTHER" id="PTHR14226:SF25">
    <property type="entry name" value="PHOSPHOESTERASE"/>
    <property type="match status" value="1"/>
</dbReference>
<dbReference type="EMBL" id="CP040449">
    <property type="protein sequence ID" value="QFI55627.1"/>
    <property type="molecule type" value="Genomic_DNA"/>
</dbReference>
<evidence type="ECO:0000256" key="2">
    <source>
        <dbReference type="ARBA" id="ARBA00022963"/>
    </source>
</evidence>
<keyword evidence="3 4" id="KW-0443">Lipid metabolism</keyword>
<keyword evidence="2 4" id="KW-0442">Lipid degradation</keyword>
<dbReference type="GO" id="GO:0016042">
    <property type="term" value="P:lipid catabolic process"/>
    <property type="evidence" value="ECO:0007669"/>
    <property type="project" value="UniProtKB-UniRule"/>
</dbReference>